<feature type="compositionally biased region" description="Pro residues" evidence="4">
    <location>
        <begin position="35"/>
        <end position="45"/>
    </location>
</feature>
<organism evidence="5 6">
    <name type="scientific">Pycnococcus provasolii</name>
    <dbReference type="NCBI Taxonomy" id="41880"/>
    <lineage>
        <taxon>Eukaryota</taxon>
        <taxon>Viridiplantae</taxon>
        <taxon>Chlorophyta</taxon>
        <taxon>Pseudoscourfieldiophyceae</taxon>
        <taxon>Pseudoscourfieldiales</taxon>
        <taxon>Pycnococcaceae</taxon>
        <taxon>Pycnococcus</taxon>
    </lineage>
</organism>
<dbReference type="PROSITE" id="PS50088">
    <property type="entry name" value="ANK_REPEAT"/>
    <property type="match status" value="4"/>
</dbReference>
<dbReference type="PANTHER" id="PTHR24171">
    <property type="entry name" value="ANKYRIN REPEAT DOMAIN-CONTAINING PROTEIN 39-RELATED"/>
    <property type="match status" value="1"/>
</dbReference>
<feature type="repeat" description="ANK" evidence="3">
    <location>
        <begin position="247"/>
        <end position="279"/>
    </location>
</feature>
<dbReference type="Gene3D" id="1.25.40.20">
    <property type="entry name" value="Ankyrin repeat-containing domain"/>
    <property type="match status" value="2"/>
</dbReference>
<dbReference type="OrthoDB" id="548600at2759"/>
<gene>
    <name evidence="5" type="ORF">PPROV_000652100</name>
</gene>
<dbReference type="PANTHER" id="PTHR24171:SF10">
    <property type="entry name" value="ANKYRIN REPEAT DOMAIN-CONTAINING PROTEIN 29-LIKE"/>
    <property type="match status" value="1"/>
</dbReference>
<feature type="region of interest" description="Disordered" evidence="4">
    <location>
        <begin position="165"/>
        <end position="201"/>
    </location>
</feature>
<proteinExistence type="predicted"/>
<dbReference type="PROSITE" id="PS50297">
    <property type="entry name" value="ANK_REP_REGION"/>
    <property type="match status" value="4"/>
</dbReference>
<evidence type="ECO:0008006" key="7">
    <source>
        <dbReference type="Google" id="ProtNLM"/>
    </source>
</evidence>
<dbReference type="PRINTS" id="PR01415">
    <property type="entry name" value="ANKYRIN"/>
</dbReference>
<feature type="repeat" description="ANK" evidence="3">
    <location>
        <begin position="280"/>
        <end position="305"/>
    </location>
</feature>
<evidence type="ECO:0000256" key="1">
    <source>
        <dbReference type="ARBA" id="ARBA00022737"/>
    </source>
</evidence>
<accession>A0A830HS20</accession>
<sequence length="339" mass="33971">MGCGASKAPGVEAAAPLTGPVSKDGVSPAAKAAPAPAPAPEPAKPAKPAVSGPTLLRLASRGESVGSAVNDGAPVEHVREDGFSALHLACARGDLENVKALLAAKAPIDATNNSGWTPLHWAAKNGHAEVVDVLMAAGAEIGAVTDDGRTAVQLTLDGDVMKLLGPHVPTRPPRKSPSLERLADQEAAPVEPSADTPAPAQEVATLTGDASAAATVELCTAAVNGNTDAVTSVLARGASPSEARASDGFTPLILAACGGHVSVVDALINAGSAVDATNSFGWTALHWASRNGHAEVVQLLINGGSKALNTPDGRTPMQLTYDSDVIRILADVVPPGGFK</sequence>
<feature type="repeat" description="ANK" evidence="3">
    <location>
        <begin position="114"/>
        <end position="146"/>
    </location>
</feature>
<dbReference type="AlphaFoldDB" id="A0A830HS20"/>
<keyword evidence="2 3" id="KW-0040">ANK repeat</keyword>
<dbReference type="Proteomes" id="UP000660262">
    <property type="component" value="Unassembled WGS sequence"/>
</dbReference>
<dbReference type="InterPro" id="IPR036770">
    <property type="entry name" value="Ankyrin_rpt-contain_sf"/>
</dbReference>
<evidence type="ECO:0000256" key="4">
    <source>
        <dbReference type="SAM" id="MobiDB-lite"/>
    </source>
</evidence>
<keyword evidence="6" id="KW-1185">Reference proteome</keyword>
<dbReference type="SMART" id="SM00248">
    <property type="entry name" value="ANK"/>
    <property type="match status" value="4"/>
</dbReference>
<keyword evidence="1" id="KW-0677">Repeat</keyword>
<evidence type="ECO:0000256" key="3">
    <source>
        <dbReference type="PROSITE-ProRule" id="PRU00023"/>
    </source>
</evidence>
<dbReference type="InterPro" id="IPR002110">
    <property type="entry name" value="Ankyrin_rpt"/>
</dbReference>
<evidence type="ECO:0000313" key="5">
    <source>
        <dbReference type="EMBL" id="GHP07779.1"/>
    </source>
</evidence>
<comment type="caution">
    <text evidence="5">The sequence shown here is derived from an EMBL/GenBank/DDBJ whole genome shotgun (WGS) entry which is preliminary data.</text>
</comment>
<name>A0A830HS20_9CHLO</name>
<reference evidence="5" key="1">
    <citation type="submission" date="2020-10" db="EMBL/GenBank/DDBJ databases">
        <title>Unveiling of a novel bifunctional photoreceptor, Dualchrome1, isolated from a cosmopolitan green alga.</title>
        <authorList>
            <person name="Suzuki S."/>
            <person name="Kawachi M."/>
        </authorList>
    </citation>
    <scope>NUCLEOTIDE SEQUENCE</scope>
    <source>
        <strain evidence="5">NIES 2893</strain>
    </source>
</reference>
<protein>
    <recommendedName>
        <fullName evidence="7">Ankyrin repeat domain-containing protein</fullName>
    </recommendedName>
</protein>
<dbReference type="EMBL" id="BNJQ01000018">
    <property type="protein sequence ID" value="GHP07779.1"/>
    <property type="molecule type" value="Genomic_DNA"/>
</dbReference>
<dbReference type="SUPFAM" id="SSF48403">
    <property type="entry name" value="Ankyrin repeat"/>
    <property type="match status" value="1"/>
</dbReference>
<feature type="region of interest" description="Disordered" evidence="4">
    <location>
        <begin position="1"/>
        <end position="50"/>
    </location>
</feature>
<dbReference type="Pfam" id="PF12796">
    <property type="entry name" value="Ank_2"/>
    <property type="match status" value="2"/>
</dbReference>
<evidence type="ECO:0000313" key="6">
    <source>
        <dbReference type="Proteomes" id="UP000660262"/>
    </source>
</evidence>
<evidence type="ECO:0000256" key="2">
    <source>
        <dbReference type="ARBA" id="ARBA00023043"/>
    </source>
</evidence>
<feature type="repeat" description="ANK" evidence="3">
    <location>
        <begin position="81"/>
        <end position="113"/>
    </location>
</feature>